<dbReference type="PROSITE" id="PS00867">
    <property type="entry name" value="CPSASE_2"/>
    <property type="match status" value="1"/>
</dbReference>
<keyword evidence="7" id="KW-1185">Reference proteome</keyword>
<dbReference type="Gene3D" id="3.40.50.20">
    <property type="match status" value="1"/>
</dbReference>
<dbReference type="PANTHER" id="PTHR43585">
    <property type="entry name" value="FUMIPYRROLE BIOSYNTHESIS PROTEIN C"/>
    <property type="match status" value="1"/>
</dbReference>
<dbReference type="InterPro" id="IPR052032">
    <property type="entry name" value="ATP-dep_AA_Ligase"/>
</dbReference>
<evidence type="ECO:0000259" key="5">
    <source>
        <dbReference type="PROSITE" id="PS50975"/>
    </source>
</evidence>
<dbReference type="PANTHER" id="PTHR43585:SF2">
    <property type="entry name" value="ATP-GRASP ENZYME FSQD"/>
    <property type="match status" value="1"/>
</dbReference>
<accession>A0A842I9M2</accession>
<reference evidence="6 7" key="1">
    <citation type="journal article" date="2017" name="Int. J. Syst. Evol. Microbiol.">
        <title>Gemmobacter straminiformis sp. nov., isolated from an artificial fountain.</title>
        <authorList>
            <person name="Kang J.Y."/>
            <person name="Kim M.J."/>
            <person name="Chun J."/>
            <person name="Son K.P."/>
            <person name="Jahng K.Y."/>
        </authorList>
    </citation>
    <scope>NUCLEOTIDE SEQUENCE [LARGE SCALE GENOMIC DNA]</scope>
    <source>
        <strain evidence="6 7">CAM-8</strain>
    </source>
</reference>
<dbReference type="Proteomes" id="UP000555411">
    <property type="component" value="Unassembled WGS sequence"/>
</dbReference>
<dbReference type="Gene3D" id="3.30.470.20">
    <property type="entry name" value="ATP-grasp fold, B domain"/>
    <property type="match status" value="1"/>
</dbReference>
<dbReference type="SUPFAM" id="SSF56059">
    <property type="entry name" value="Glutathione synthetase ATP-binding domain-like"/>
    <property type="match status" value="1"/>
</dbReference>
<proteinExistence type="predicted"/>
<dbReference type="EMBL" id="JACLQD010000003">
    <property type="protein sequence ID" value="MBC2836291.1"/>
    <property type="molecule type" value="Genomic_DNA"/>
</dbReference>
<dbReference type="InterPro" id="IPR005479">
    <property type="entry name" value="CPAse_ATP-bd"/>
</dbReference>
<comment type="caution">
    <text evidence="6">The sequence shown here is derived from an EMBL/GenBank/DDBJ whole genome shotgun (WGS) entry which is preliminary data.</text>
</comment>
<name>A0A842I9M2_9RHOB</name>
<dbReference type="InterPro" id="IPR011761">
    <property type="entry name" value="ATP-grasp"/>
</dbReference>
<evidence type="ECO:0000313" key="7">
    <source>
        <dbReference type="Proteomes" id="UP000555411"/>
    </source>
</evidence>
<dbReference type="Pfam" id="PF15632">
    <property type="entry name" value="ATPgrasp_Ter"/>
    <property type="match status" value="1"/>
</dbReference>
<dbReference type="GO" id="GO:0046872">
    <property type="term" value="F:metal ion binding"/>
    <property type="evidence" value="ECO:0007669"/>
    <property type="project" value="InterPro"/>
</dbReference>
<evidence type="ECO:0000313" key="6">
    <source>
        <dbReference type="EMBL" id="MBC2836291.1"/>
    </source>
</evidence>
<keyword evidence="3 4" id="KW-0067">ATP-binding</keyword>
<evidence type="ECO:0000256" key="2">
    <source>
        <dbReference type="ARBA" id="ARBA00022741"/>
    </source>
</evidence>
<organism evidence="6 7">
    <name type="scientific">Paragemmobacter straminiformis</name>
    <dbReference type="NCBI Taxonomy" id="2045119"/>
    <lineage>
        <taxon>Bacteria</taxon>
        <taxon>Pseudomonadati</taxon>
        <taxon>Pseudomonadota</taxon>
        <taxon>Alphaproteobacteria</taxon>
        <taxon>Rhodobacterales</taxon>
        <taxon>Paracoccaceae</taxon>
        <taxon>Paragemmobacter</taxon>
    </lineage>
</organism>
<dbReference type="GO" id="GO:0005524">
    <property type="term" value="F:ATP binding"/>
    <property type="evidence" value="ECO:0007669"/>
    <property type="project" value="UniProtKB-UniRule"/>
</dbReference>
<evidence type="ECO:0000256" key="4">
    <source>
        <dbReference type="PROSITE-ProRule" id="PRU00409"/>
    </source>
</evidence>
<evidence type="ECO:0000256" key="3">
    <source>
        <dbReference type="ARBA" id="ARBA00022840"/>
    </source>
</evidence>
<feature type="domain" description="ATP-grasp" evidence="5">
    <location>
        <begin position="113"/>
        <end position="292"/>
    </location>
</feature>
<gene>
    <name evidence="6" type="ORF">H7F16_12300</name>
</gene>
<sequence length="323" mass="35265">MKTVLVTGTGAIIGYGVLRALRDVPNVRRIAADIFDHAVGKHFADDFVQAPLTSDPSYRAWLLDTVEQHNVDLIIPCIEQDVAWFAEAALSGPLPSVRVCLNDPLAIRLCADKATFDTFLSDIASPLRIPTLHDGSFADLVARLGLPFLLKPRRGYASKGIVKISSEVDFHRQQSRLGSDVIAQRIVGNDDEEFTVSAFCIKGNVSASIALRRRLAADGSTARASRVSAEPFTRAISDLAAKLNLNGPSNFQFRIANGQLFLLEINPRISSATSIRHAFGYNEAAMAVDYFLHGKSIDQPTLRSGSAIRYIEDVITYDTGTDF</sequence>
<dbReference type="RefSeq" id="WP_185797896.1">
    <property type="nucleotide sequence ID" value="NZ_JACLQD010000003.1"/>
</dbReference>
<evidence type="ECO:0000256" key="1">
    <source>
        <dbReference type="ARBA" id="ARBA00022598"/>
    </source>
</evidence>
<keyword evidence="2 4" id="KW-0547">Nucleotide-binding</keyword>
<protein>
    <submittedName>
        <fullName evidence="6">ATP-grasp domain-containing protein</fullName>
    </submittedName>
</protein>
<keyword evidence="1" id="KW-0436">Ligase</keyword>
<dbReference type="AlphaFoldDB" id="A0A842I9M2"/>
<dbReference type="GO" id="GO:0016874">
    <property type="term" value="F:ligase activity"/>
    <property type="evidence" value="ECO:0007669"/>
    <property type="project" value="UniProtKB-KW"/>
</dbReference>
<dbReference type="PROSITE" id="PS50975">
    <property type="entry name" value="ATP_GRASP"/>
    <property type="match status" value="1"/>
</dbReference>